<dbReference type="GO" id="GO:0022857">
    <property type="term" value="F:transmembrane transporter activity"/>
    <property type="evidence" value="ECO:0007669"/>
    <property type="project" value="InterPro"/>
</dbReference>
<feature type="transmembrane region" description="Helical" evidence="7">
    <location>
        <begin position="260"/>
        <end position="285"/>
    </location>
</feature>
<name>A0A8S0Q594_OLEEU</name>
<dbReference type="Gene3D" id="1.20.1250.20">
    <property type="entry name" value="MFS general substrate transporter like domains"/>
    <property type="match status" value="2"/>
</dbReference>
<dbReference type="Gramene" id="OE9A089613T1">
    <property type="protein sequence ID" value="OE9A089613C1"/>
    <property type="gene ID" value="OE9A089613"/>
</dbReference>
<dbReference type="SUPFAM" id="SSF103473">
    <property type="entry name" value="MFS general substrate transporter"/>
    <property type="match status" value="1"/>
</dbReference>
<dbReference type="Proteomes" id="UP000594638">
    <property type="component" value="Unassembled WGS sequence"/>
</dbReference>
<accession>A0A8S0Q594</accession>
<keyword evidence="2 7" id="KW-0812">Transmembrane</keyword>
<dbReference type="PANTHER" id="PTHR11662:SF399">
    <property type="entry name" value="FI19708P1-RELATED"/>
    <property type="match status" value="1"/>
</dbReference>
<dbReference type="GO" id="GO:0016020">
    <property type="term" value="C:membrane"/>
    <property type="evidence" value="ECO:0007669"/>
    <property type="project" value="UniProtKB-SubCell"/>
</dbReference>
<evidence type="ECO:0000256" key="4">
    <source>
        <dbReference type="ARBA" id="ARBA00023136"/>
    </source>
</evidence>
<comment type="similarity">
    <text evidence="6">Belongs to the major facilitator superfamily. Phosphate:H(+) symporter (TC 2.A.1.9) family.</text>
</comment>
<sequence>MFRSDSKNISSDGSCPAPDFGSHIDNYSFVGLDMKTNNDMNDSTVYLLENEESVDPVETINSLILDSNSHEDRFMWTIEQQSYVLSGYFYSYFLFMIVGGRISEIYGAKYVMLLAVAGTSVINLATPWIARHSLGLLVASQVLMGALQSSVIPSMYALMNRWLTLGEASIYAPMLKMSVRLGQLLVAIVVGLFPKWPHVFYVVGGIGSVWSIIWILVATSDPSSNSWVSQQELAHIVRNKKRKGNQSDRNSGQNKVKIPWLRIITSSSVIGLIVVKTMFNLWNYFITVEFPSYLKYVHHASIQTISAMTTSMFTTQVVVSFFIGWFNKYMVEKKPFGVSKTFTRKFFESIGTFGSGGLLLLLIFSNCNLTYITVDLLLMDVVSIFTAGGDSILPYDLSEDYPATIVAIANCVANTSGFVVPTVTSLILGDQGGSQTRWNYVIAFIACADLLGGILFCLLVKAERIDFDQKKEKKIMSSKMIEQVPKNLCAVRLENSVIDK</sequence>
<organism evidence="8 9">
    <name type="scientific">Olea europaea subsp. europaea</name>
    <dbReference type="NCBI Taxonomy" id="158383"/>
    <lineage>
        <taxon>Eukaryota</taxon>
        <taxon>Viridiplantae</taxon>
        <taxon>Streptophyta</taxon>
        <taxon>Embryophyta</taxon>
        <taxon>Tracheophyta</taxon>
        <taxon>Spermatophyta</taxon>
        <taxon>Magnoliopsida</taxon>
        <taxon>eudicotyledons</taxon>
        <taxon>Gunneridae</taxon>
        <taxon>Pentapetalae</taxon>
        <taxon>asterids</taxon>
        <taxon>lamiids</taxon>
        <taxon>Lamiales</taxon>
        <taxon>Oleaceae</taxon>
        <taxon>Oleeae</taxon>
        <taxon>Olea</taxon>
    </lineage>
</organism>
<keyword evidence="4 7" id="KW-0472">Membrane</keyword>
<dbReference type="Pfam" id="PF07690">
    <property type="entry name" value="MFS_1"/>
    <property type="match status" value="1"/>
</dbReference>
<keyword evidence="9" id="KW-1185">Reference proteome</keyword>
<protein>
    <submittedName>
        <fullName evidence="8">Inorganic phosphate cotransporter isoform X1</fullName>
    </submittedName>
</protein>
<evidence type="ECO:0000256" key="5">
    <source>
        <dbReference type="ARBA" id="ARBA00024362"/>
    </source>
</evidence>
<feature type="transmembrane region" description="Helical" evidence="7">
    <location>
        <begin position="110"/>
        <end position="130"/>
    </location>
</feature>
<evidence type="ECO:0000256" key="1">
    <source>
        <dbReference type="ARBA" id="ARBA00004141"/>
    </source>
</evidence>
<comment type="caution">
    <text evidence="8">The sequence shown here is derived from an EMBL/GenBank/DDBJ whole genome shotgun (WGS) entry which is preliminary data.</text>
</comment>
<feature type="transmembrane region" description="Helical" evidence="7">
    <location>
        <begin position="81"/>
        <end position="98"/>
    </location>
</feature>
<evidence type="ECO:0000313" key="9">
    <source>
        <dbReference type="Proteomes" id="UP000594638"/>
    </source>
</evidence>
<feature type="transmembrane region" description="Helical" evidence="7">
    <location>
        <begin position="440"/>
        <end position="460"/>
    </location>
</feature>
<comment type="subcellular location">
    <subcellularLocation>
        <location evidence="1">Membrane</location>
        <topology evidence="1">Multi-pass membrane protein</topology>
    </subcellularLocation>
</comment>
<evidence type="ECO:0000256" key="2">
    <source>
        <dbReference type="ARBA" id="ARBA00022692"/>
    </source>
</evidence>
<proteinExistence type="inferred from homology"/>
<evidence type="ECO:0000256" key="6">
    <source>
        <dbReference type="ARBA" id="ARBA00044504"/>
    </source>
</evidence>
<dbReference type="AlphaFoldDB" id="A0A8S0Q594"/>
<feature type="transmembrane region" description="Helical" evidence="7">
    <location>
        <begin position="346"/>
        <end position="365"/>
    </location>
</feature>
<dbReference type="GO" id="GO:0006820">
    <property type="term" value="P:monoatomic anion transport"/>
    <property type="evidence" value="ECO:0007669"/>
    <property type="project" value="TreeGrafter"/>
</dbReference>
<feature type="transmembrane region" description="Helical" evidence="7">
    <location>
        <begin position="199"/>
        <end position="217"/>
    </location>
</feature>
<reference evidence="8 9" key="1">
    <citation type="submission" date="2019-12" db="EMBL/GenBank/DDBJ databases">
        <authorList>
            <person name="Alioto T."/>
            <person name="Alioto T."/>
            <person name="Gomez Garrido J."/>
        </authorList>
    </citation>
    <scope>NUCLEOTIDE SEQUENCE [LARGE SCALE GENOMIC DNA]</scope>
</reference>
<dbReference type="InterPro" id="IPR036259">
    <property type="entry name" value="MFS_trans_sf"/>
</dbReference>
<dbReference type="InterPro" id="IPR011701">
    <property type="entry name" value="MFS"/>
</dbReference>
<dbReference type="EMBL" id="CACTIH010000750">
    <property type="protein sequence ID" value="CAA2962125.1"/>
    <property type="molecule type" value="Genomic_DNA"/>
</dbReference>
<evidence type="ECO:0000256" key="3">
    <source>
        <dbReference type="ARBA" id="ARBA00022989"/>
    </source>
</evidence>
<dbReference type="PANTHER" id="PTHR11662">
    <property type="entry name" value="SOLUTE CARRIER FAMILY 17"/>
    <property type="match status" value="1"/>
</dbReference>
<evidence type="ECO:0000313" key="8">
    <source>
        <dbReference type="EMBL" id="CAA2962125.1"/>
    </source>
</evidence>
<keyword evidence="3 7" id="KW-1133">Transmembrane helix</keyword>
<gene>
    <name evidence="8" type="ORF">OLEA9_A089613</name>
</gene>
<dbReference type="InterPro" id="IPR050382">
    <property type="entry name" value="MFS_Na/Anion_cotransporter"/>
</dbReference>
<feature type="transmembrane region" description="Helical" evidence="7">
    <location>
        <begin position="136"/>
        <end position="158"/>
    </location>
</feature>
<evidence type="ECO:0000256" key="7">
    <source>
        <dbReference type="SAM" id="Phobius"/>
    </source>
</evidence>
<comment type="similarity">
    <text evidence="5">Belongs to the major facilitator superfamily. Sodium/anion cotransporter (TC 2.A.1.14) family.</text>
</comment>
<dbReference type="OrthoDB" id="2985014at2759"/>
<feature type="transmembrane region" description="Helical" evidence="7">
    <location>
        <begin position="305"/>
        <end position="326"/>
    </location>
</feature>